<dbReference type="STRING" id="6669.E9FTC1"/>
<gene>
    <name evidence="5" type="ORF">DAPPUDRAFT_220489</name>
</gene>
<protein>
    <recommendedName>
        <fullName evidence="4">BTBD10/KCTD20 BTB/POZ domain-containing protein</fullName>
    </recommendedName>
</protein>
<dbReference type="InterPro" id="IPR011333">
    <property type="entry name" value="SKP1/BTB/POZ_sf"/>
</dbReference>
<dbReference type="OrthoDB" id="10034757at2759"/>
<evidence type="ECO:0000259" key="4">
    <source>
        <dbReference type="Pfam" id="PF16017"/>
    </source>
</evidence>
<evidence type="ECO:0000256" key="3">
    <source>
        <dbReference type="SAM" id="MobiDB-lite"/>
    </source>
</evidence>
<dbReference type="Gene3D" id="3.30.710.10">
    <property type="entry name" value="Potassium Channel Kv1.1, Chain A"/>
    <property type="match status" value="1"/>
</dbReference>
<dbReference type="EMBL" id="GL732524">
    <property type="protein sequence ID" value="EFX89666.1"/>
    <property type="molecule type" value="Genomic_DNA"/>
</dbReference>
<dbReference type="InterPro" id="IPR039886">
    <property type="entry name" value="BTBD10/KCTD20"/>
</dbReference>
<name>E9FTC1_DAPPU</name>
<dbReference type="AlphaFoldDB" id="E9FTC1"/>
<feature type="domain" description="BTBD10/KCTD20 BTB/POZ" evidence="4">
    <location>
        <begin position="157"/>
        <end position="223"/>
    </location>
</feature>
<accession>E9FTC1</accession>
<dbReference type="Proteomes" id="UP000000305">
    <property type="component" value="Unassembled WGS sequence"/>
</dbReference>
<feature type="compositionally biased region" description="Basic and acidic residues" evidence="3">
    <location>
        <begin position="1"/>
        <end position="20"/>
    </location>
</feature>
<dbReference type="KEGG" id="dpx:DAPPUDRAFT_220489"/>
<dbReference type="InterPro" id="IPR039885">
    <property type="entry name" value="BTBD10/KCTD20_BTB/POZ"/>
</dbReference>
<evidence type="ECO:0000256" key="2">
    <source>
        <dbReference type="ARBA" id="ARBA00022490"/>
    </source>
</evidence>
<feature type="region of interest" description="Disordered" evidence="3">
    <location>
        <begin position="1"/>
        <end position="84"/>
    </location>
</feature>
<reference evidence="5 6" key="1">
    <citation type="journal article" date="2011" name="Science">
        <title>The ecoresponsive genome of Daphnia pulex.</title>
        <authorList>
            <person name="Colbourne J.K."/>
            <person name="Pfrender M.E."/>
            <person name="Gilbert D."/>
            <person name="Thomas W.K."/>
            <person name="Tucker A."/>
            <person name="Oakley T.H."/>
            <person name="Tokishita S."/>
            <person name="Aerts A."/>
            <person name="Arnold G.J."/>
            <person name="Basu M.K."/>
            <person name="Bauer D.J."/>
            <person name="Caceres C.E."/>
            <person name="Carmel L."/>
            <person name="Casola C."/>
            <person name="Choi J.H."/>
            <person name="Detter J.C."/>
            <person name="Dong Q."/>
            <person name="Dusheyko S."/>
            <person name="Eads B.D."/>
            <person name="Frohlich T."/>
            <person name="Geiler-Samerotte K.A."/>
            <person name="Gerlach D."/>
            <person name="Hatcher P."/>
            <person name="Jogdeo S."/>
            <person name="Krijgsveld J."/>
            <person name="Kriventseva E.V."/>
            <person name="Kultz D."/>
            <person name="Laforsch C."/>
            <person name="Lindquist E."/>
            <person name="Lopez J."/>
            <person name="Manak J.R."/>
            <person name="Muller J."/>
            <person name="Pangilinan J."/>
            <person name="Patwardhan R.P."/>
            <person name="Pitluck S."/>
            <person name="Pritham E.J."/>
            <person name="Rechtsteiner A."/>
            <person name="Rho M."/>
            <person name="Rogozin I.B."/>
            <person name="Sakarya O."/>
            <person name="Salamov A."/>
            <person name="Schaack S."/>
            <person name="Shapiro H."/>
            <person name="Shiga Y."/>
            <person name="Skalitzky C."/>
            <person name="Smith Z."/>
            <person name="Souvorov A."/>
            <person name="Sung W."/>
            <person name="Tang Z."/>
            <person name="Tsuchiya D."/>
            <person name="Tu H."/>
            <person name="Vos H."/>
            <person name="Wang M."/>
            <person name="Wolf Y.I."/>
            <person name="Yamagata H."/>
            <person name="Yamada T."/>
            <person name="Ye Y."/>
            <person name="Shaw J.R."/>
            <person name="Andrews J."/>
            <person name="Crease T.J."/>
            <person name="Tang H."/>
            <person name="Lucas S.M."/>
            <person name="Robertson H.M."/>
            <person name="Bork P."/>
            <person name="Koonin E.V."/>
            <person name="Zdobnov E.M."/>
            <person name="Grigoriev I.V."/>
            <person name="Lynch M."/>
            <person name="Boore J.L."/>
        </authorList>
    </citation>
    <scope>NUCLEOTIDE SEQUENCE [LARGE SCALE GENOMIC DNA]</scope>
</reference>
<evidence type="ECO:0000313" key="6">
    <source>
        <dbReference type="Proteomes" id="UP000000305"/>
    </source>
</evidence>
<dbReference type="GO" id="GO:0005737">
    <property type="term" value="C:cytoplasm"/>
    <property type="evidence" value="ECO:0000318"/>
    <property type="project" value="GO_Central"/>
</dbReference>
<dbReference type="HOGENOM" id="CLU_036245_2_0_1"/>
<keyword evidence="6" id="KW-1185">Reference proteome</keyword>
<sequence length="482" mass="53682">MKEMSQGRDRRETSFDRDSSSDTEDYLDSGDQRRRVFKNGSQAKPKPCLVQRPGSAGSTESYHQHPIAKPQPNMGAKNKQRGNFTFVSNPRASGVMSGGADSEHGMSVERCQGYNRRDMKDGRGMTAGEMTNRKTMKANLKSRLLVISGSVVMRDERLTLVVDNTRFVVDPQLFAAHPNTMLGRMFTSGVEWARPNERGEYDVADGISATVFRAILDYYRSGGLLHELSNEGARAQFESFLEELILPVMVNSAQRGDRECHLVVLLDDDVVDWDEEYPPQMGEEYAQTVFSTSMYRFFKYIENRDVAKQVLKERGLKKIRLGIEGYPTYKEKVRKRPGGRAEVIYNYVQRPFIHMSWEKEEAKSRHVDFQCVKSKSVTNLAEAAADPALDAAGNPLLPFPLPLGHAPTTEGPLGPVLVGHIVETGLHHNGPPIIDVEAIEAGLEFEEGAVGGIDLNMVRPLQSMSLNETYPQGPISGQGDDP</sequence>
<dbReference type="PANTHER" id="PTHR21637">
    <property type="entry name" value="BTB/POZ DOMAIN-CONTAINING PROTEIN 10-RELATED"/>
    <property type="match status" value="1"/>
</dbReference>
<dbReference type="Pfam" id="PF16017">
    <property type="entry name" value="BTB_3"/>
    <property type="match status" value="1"/>
</dbReference>
<dbReference type="SUPFAM" id="SSF54695">
    <property type="entry name" value="POZ domain"/>
    <property type="match status" value="1"/>
</dbReference>
<evidence type="ECO:0000256" key="1">
    <source>
        <dbReference type="ARBA" id="ARBA00004496"/>
    </source>
</evidence>
<keyword evidence="2" id="KW-0963">Cytoplasm</keyword>
<dbReference type="FunCoup" id="E9FTC1">
    <property type="interactions" value="1586"/>
</dbReference>
<evidence type="ECO:0000313" key="5">
    <source>
        <dbReference type="EMBL" id="EFX89666.1"/>
    </source>
</evidence>
<dbReference type="PANTHER" id="PTHR21637:SF0">
    <property type="entry name" value="AT10158P"/>
    <property type="match status" value="1"/>
</dbReference>
<dbReference type="eggNOG" id="KOG3840">
    <property type="taxonomic scope" value="Eukaryota"/>
</dbReference>
<organism evidence="5 6">
    <name type="scientific">Daphnia pulex</name>
    <name type="common">Water flea</name>
    <dbReference type="NCBI Taxonomy" id="6669"/>
    <lineage>
        <taxon>Eukaryota</taxon>
        <taxon>Metazoa</taxon>
        <taxon>Ecdysozoa</taxon>
        <taxon>Arthropoda</taxon>
        <taxon>Crustacea</taxon>
        <taxon>Branchiopoda</taxon>
        <taxon>Diplostraca</taxon>
        <taxon>Cladocera</taxon>
        <taxon>Anomopoda</taxon>
        <taxon>Daphniidae</taxon>
        <taxon>Daphnia</taxon>
    </lineage>
</organism>
<comment type="subcellular location">
    <subcellularLocation>
        <location evidence="1">Cytoplasm</location>
    </subcellularLocation>
</comment>
<dbReference type="InParanoid" id="E9FTC1"/>
<proteinExistence type="predicted"/>